<accession>A0ABV1D3T2</accession>
<reference evidence="1 2" key="1">
    <citation type="submission" date="2024-03" db="EMBL/GenBank/DDBJ databases">
        <title>Human intestinal bacterial collection.</title>
        <authorList>
            <person name="Pauvert C."/>
            <person name="Hitch T.C.A."/>
            <person name="Clavel T."/>
        </authorList>
    </citation>
    <scope>NUCLEOTIDE SEQUENCE [LARGE SCALE GENOMIC DNA]</scope>
    <source>
        <strain evidence="1 2">CLA-SR-H021</strain>
    </source>
</reference>
<name>A0ABV1D3T2_9FIRM</name>
<evidence type="ECO:0000313" key="1">
    <source>
        <dbReference type="EMBL" id="MEQ2425065.1"/>
    </source>
</evidence>
<dbReference type="Proteomes" id="UP001454086">
    <property type="component" value="Unassembled WGS sequence"/>
</dbReference>
<feature type="non-terminal residue" evidence="1">
    <location>
        <position position="146"/>
    </location>
</feature>
<proteinExistence type="predicted"/>
<dbReference type="InterPro" id="IPR027417">
    <property type="entry name" value="P-loop_NTPase"/>
</dbReference>
<organism evidence="1 2">
    <name type="scientific">Enterocloster hominis</name>
    <name type="common">ex Hitch et al. 2024</name>
    <dbReference type="NCBI Taxonomy" id="1917870"/>
    <lineage>
        <taxon>Bacteria</taxon>
        <taxon>Bacillati</taxon>
        <taxon>Bacillota</taxon>
        <taxon>Clostridia</taxon>
        <taxon>Lachnospirales</taxon>
        <taxon>Lachnospiraceae</taxon>
        <taxon>Enterocloster</taxon>
    </lineage>
</organism>
<keyword evidence="2" id="KW-1185">Reference proteome</keyword>
<dbReference type="Pfam" id="PF13189">
    <property type="entry name" value="Cytidylate_kin2"/>
    <property type="match status" value="1"/>
</dbReference>
<protein>
    <submittedName>
        <fullName evidence="1">Cytidylate kinase-like family protein</fullName>
    </submittedName>
</protein>
<evidence type="ECO:0000313" key="2">
    <source>
        <dbReference type="Proteomes" id="UP001454086"/>
    </source>
</evidence>
<sequence length="146" mass="16960">MNKIITISREFGSGGRELGRYIADTLKIAYYDQEIISELSKRTNLTENYIRQVEENKFIPLLPITTGITFSSQFYQAMEPDQTAFLEQSKMIREMADKTDCVIVGRCADYILQERSPLRLFVYADTDFKLARCREKEQSMEGETED</sequence>
<dbReference type="RefSeq" id="WP_349118129.1">
    <property type="nucleotide sequence ID" value="NZ_JBBMFM010000024.1"/>
</dbReference>
<gene>
    <name evidence="1" type="ORF">WMQ36_08780</name>
</gene>
<comment type="caution">
    <text evidence="1">The sequence shown here is derived from an EMBL/GenBank/DDBJ whole genome shotgun (WGS) entry which is preliminary data.</text>
</comment>
<dbReference type="Gene3D" id="3.40.50.300">
    <property type="entry name" value="P-loop containing nucleotide triphosphate hydrolases"/>
    <property type="match status" value="1"/>
</dbReference>
<dbReference type="EMBL" id="JBBMFM010000024">
    <property type="protein sequence ID" value="MEQ2425065.1"/>
    <property type="molecule type" value="Genomic_DNA"/>
</dbReference>